<evidence type="ECO:0000256" key="2">
    <source>
        <dbReference type="ARBA" id="ARBA00022827"/>
    </source>
</evidence>
<feature type="transmembrane region" description="Helical" evidence="4">
    <location>
        <begin position="12"/>
        <end position="30"/>
    </location>
</feature>
<dbReference type="EMBL" id="CAMAPC010000001">
    <property type="protein sequence ID" value="CAH9049582.1"/>
    <property type="molecule type" value="Genomic_DNA"/>
</dbReference>
<dbReference type="RefSeq" id="WP_261625586.1">
    <property type="nucleotide sequence ID" value="NZ_CAMAPC010000001.1"/>
</dbReference>
<evidence type="ECO:0000313" key="6">
    <source>
        <dbReference type="EMBL" id="CAH9049582.1"/>
    </source>
</evidence>
<dbReference type="InterPro" id="IPR012675">
    <property type="entry name" value="Beta-grasp_dom_sf"/>
</dbReference>
<reference evidence="6" key="1">
    <citation type="submission" date="2022-07" db="EMBL/GenBank/DDBJ databases">
        <authorList>
            <person name="Criscuolo A."/>
        </authorList>
    </citation>
    <scope>NUCLEOTIDE SEQUENCE</scope>
    <source>
        <strain evidence="6">CIP111854</strain>
    </source>
</reference>
<dbReference type="PANTHER" id="PTHR43644:SF1">
    <property type="entry name" value="NAD(P)H-FLAVIN REDUCTASE"/>
    <property type="match status" value="1"/>
</dbReference>
<comment type="caution">
    <text evidence="6">The sequence shown here is derived from an EMBL/GenBank/DDBJ whole genome shotgun (WGS) entry which is preliminary data.</text>
</comment>
<evidence type="ECO:0000256" key="3">
    <source>
        <dbReference type="ARBA" id="ARBA00023075"/>
    </source>
</evidence>
<feature type="domain" description="2Fe-2S ferredoxin-type" evidence="5">
    <location>
        <begin position="242"/>
        <end position="338"/>
    </location>
</feature>
<evidence type="ECO:0000256" key="4">
    <source>
        <dbReference type="SAM" id="Phobius"/>
    </source>
</evidence>
<keyword evidence="1" id="KW-0285">Flavoprotein</keyword>
<dbReference type="InterPro" id="IPR005625">
    <property type="entry name" value="PepSY-ass_TM"/>
</dbReference>
<dbReference type="PROSITE" id="PS51085">
    <property type="entry name" value="2FE2S_FER_2"/>
    <property type="match status" value="1"/>
</dbReference>
<dbReference type="GO" id="GO:0051536">
    <property type="term" value="F:iron-sulfur cluster binding"/>
    <property type="evidence" value="ECO:0007669"/>
    <property type="project" value="InterPro"/>
</dbReference>
<feature type="transmembrane region" description="Helical" evidence="4">
    <location>
        <begin position="203"/>
        <end position="225"/>
    </location>
</feature>
<dbReference type="InterPro" id="IPR001041">
    <property type="entry name" value="2Fe-2S_ferredoxin-type"/>
</dbReference>
<organism evidence="6 7">
    <name type="scientific">Pseudoalteromonas holothuriae</name>
    <dbReference type="NCBI Taxonomy" id="2963714"/>
    <lineage>
        <taxon>Bacteria</taxon>
        <taxon>Pseudomonadati</taxon>
        <taxon>Pseudomonadota</taxon>
        <taxon>Gammaproteobacteria</taxon>
        <taxon>Alteromonadales</taxon>
        <taxon>Pseudoalteromonadaceae</taxon>
        <taxon>Pseudoalteromonas</taxon>
    </lineage>
</organism>
<dbReference type="Proteomes" id="UP001152467">
    <property type="component" value="Unassembled WGS sequence"/>
</dbReference>
<evidence type="ECO:0000313" key="7">
    <source>
        <dbReference type="Proteomes" id="UP001152467"/>
    </source>
</evidence>
<evidence type="ECO:0000259" key="5">
    <source>
        <dbReference type="PROSITE" id="PS51085"/>
    </source>
</evidence>
<name>A0A9W4QQX7_9GAMM</name>
<keyword evidence="2" id="KW-0274">FAD</keyword>
<proteinExistence type="predicted"/>
<dbReference type="PANTHER" id="PTHR43644">
    <property type="entry name" value="NA(+)-TRANSLOCATING NADH-QUINONE REDUCTASE SUBUNIT"/>
    <property type="match status" value="1"/>
</dbReference>
<dbReference type="Pfam" id="PF00111">
    <property type="entry name" value="Fer2"/>
    <property type="match status" value="1"/>
</dbReference>
<accession>A0A9W4QQX7</accession>
<dbReference type="Pfam" id="PF03929">
    <property type="entry name" value="PepSY_TM"/>
    <property type="match status" value="1"/>
</dbReference>
<keyword evidence="3" id="KW-0830">Ubiquinone</keyword>
<gene>
    <name evidence="6" type="primary">nqrF_1</name>
    <name evidence="6" type="ORF">PSECIP111854_00227</name>
</gene>
<dbReference type="InterPro" id="IPR036010">
    <property type="entry name" value="2Fe-2S_ferredoxin-like_sf"/>
</dbReference>
<dbReference type="SUPFAM" id="SSF54292">
    <property type="entry name" value="2Fe-2S ferredoxin-like"/>
    <property type="match status" value="1"/>
</dbReference>
<keyword evidence="7" id="KW-1185">Reference proteome</keyword>
<protein>
    <submittedName>
        <fullName evidence="6">Na(+)-translocating NADH-quinone reductase subunit F</fullName>
    </submittedName>
</protein>
<keyword evidence="4" id="KW-1133">Transmembrane helix</keyword>
<evidence type="ECO:0000256" key="1">
    <source>
        <dbReference type="ARBA" id="ARBA00022630"/>
    </source>
</evidence>
<dbReference type="Gene3D" id="3.10.20.30">
    <property type="match status" value="1"/>
</dbReference>
<sequence length="341" mass="37949">MFKLNKTLHKWLSLFVGLQLLIWLITGLYFNLMDHKKGAGNANLRTVVHRAKVPHTSLIPLQSLAIKPAQSIKLLWILGQPYYQIIEQAGAHRYQTKVVYLLDAQTGTPAPLNETLARTIALKSFKEAVNITEARLLEPPIAALPKEQNPLWQVILNDANNTHIYIEHSSGQVIAHVNDDRRLRDLAFKLHFMDYMNTGGFNHWLIIIFAITTLVLSLTGATWLIERFKAGQLSLIFKHHKKSVTVTELTSQQTHTLALETKSSLFDGLIASGIQLPSSCGGGGTCGLCKVRCKSVVNATSADKARLSDAKLEQGYRLACEHNAGEVTDIEVRAKLIRCDD</sequence>
<keyword evidence="4" id="KW-0472">Membrane</keyword>
<keyword evidence="4" id="KW-0812">Transmembrane</keyword>
<dbReference type="AlphaFoldDB" id="A0A9W4QQX7"/>